<proteinExistence type="predicted"/>
<name>A0A6A6IK56_9PLEO</name>
<dbReference type="RefSeq" id="XP_033685266.1">
    <property type="nucleotide sequence ID" value="XM_033821747.1"/>
</dbReference>
<dbReference type="EMBL" id="ML987194">
    <property type="protein sequence ID" value="KAF2250262.1"/>
    <property type="molecule type" value="Genomic_DNA"/>
</dbReference>
<protein>
    <submittedName>
        <fullName evidence="1">Uncharacterized protein</fullName>
    </submittedName>
</protein>
<dbReference type="Proteomes" id="UP000800094">
    <property type="component" value="Unassembled WGS sequence"/>
</dbReference>
<accession>A0A6A6IK56</accession>
<dbReference type="GeneID" id="54575077"/>
<sequence>MKAITLPLLSIAVSGLQPGKSNPLPSLLHCFGGDEWRRLDSPLSARTLLTGSRQKRSPHFPGFLQVDTRFSRSASLLFPDLVGDDEQN</sequence>
<dbReference type="AlphaFoldDB" id="A0A6A6IK56"/>
<gene>
    <name evidence="1" type="ORF">BU26DRAFT_298470</name>
</gene>
<evidence type="ECO:0000313" key="1">
    <source>
        <dbReference type="EMBL" id="KAF2250262.1"/>
    </source>
</evidence>
<keyword evidence="2" id="KW-1185">Reference proteome</keyword>
<reference evidence="1" key="1">
    <citation type="journal article" date="2020" name="Stud. Mycol.">
        <title>101 Dothideomycetes genomes: a test case for predicting lifestyles and emergence of pathogens.</title>
        <authorList>
            <person name="Haridas S."/>
            <person name="Albert R."/>
            <person name="Binder M."/>
            <person name="Bloem J."/>
            <person name="Labutti K."/>
            <person name="Salamov A."/>
            <person name="Andreopoulos B."/>
            <person name="Baker S."/>
            <person name="Barry K."/>
            <person name="Bills G."/>
            <person name="Bluhm B."/>
            <person name="Cannon C."/>
            <person name="Castanera R."/>
            <person name="Culley D."/>
            <person name="Daum C."/>
            <person name="Ezra D."/>
            <person name="Gonzalez J."/>
            <person name="Henrissat B."/>
            <person name="Kuo A."/>
            <person name="Liang C."/>
            <person name="Lipzen A."/>
            <person name="Lutzoni F."/>
            <person name="Magnuson J."/>
            <person name="Mondo S."/>
            <person name="Nolan M."/>
            <person name="Ohm R."/>
            <person name="Pangilinan J."/>
            <person name="Park H.-J."/>
            <person name="Ramirez L."/>
            <person name="Alfaro M."/>
            <person name="Sun H."/>
            <person name="Tritt A."/>
            <person name="Yoshinaga Y."/>
            <person name="Zwiers L.-H."/>
            <person name="Turgeon B."/>
            <person name="Goodwin S."/>
            <person name="Spatafora J."/>
            <person name="Crous P."/>
            <person name="Grigoriev I."/>
        </authorList>
    </citation>
    <scope>NUCLEOTIDE SEQUENCE</scope>
    <source>
        <strain evidence="1">CBS 122368</strain>
    </source>
</reference>
<evidence type="ECO:0000313" key="2">
    <source>
        <dbReference type="Proteomes" id="UP000800094"/>
    </source>
</evidence>
<organism evidence="1 2">
    <name type="scientific">Trematosphaeria pertusa</name>
    <dbReference type="NCBI Taxonomy" id="390896"/>
    <lineage>
        <taxon>Eukaryota</taxon>
        <taxon>Fungi</taxon>
        <taxon>Dikarya</taxon>
        <taxon>Ascomycota</taxon>
        <taxon>Pezizomycotina</taxon>
        <taxon>Dothideomycetes</taxon>
        <taxon>Pleosporomycetidae</taxon>
        <taxon>Pleosporales</taxon>
        <taxon>Massarineae</taxon>
        <taxon>Trematosphaeriaceae</taxon>
        <taxon>Trematosphaeria</taxon>
    </lineage>
</organism>